<protein>
    <submittedName>
        <fullName evidence="2">Uncharacterized protein</fullName>
    </submittedName>
</protein>
<evidence type="ECO:0000313" key="2">
    <source>
        <dbReference type="EMBL" id="WAQ85350.1"/>
    </source>
</evidence>
<dbReference type="RefSeq" id="XP_053020905.1">
    <property type="nucleotide sequence ID" value="XM_053169738.1"/>
</dbReference>
<reference evidence="2" key="1">
    <citation type="submission" date="2022-10" db="EMBL/GenBank/DDBJ databases">
        <title>Puccinia triticina Genome sequencing and assembly.</title>
        <authorList>
            <person name="Li C."/>
        </authorList>
    </citation>
    <scope>NUCLEOTIDE SEQUENCE</scope>
    <source>
        <strain evidence="2">Pt15</strain>
    </source>
</reference>
<proteinExistence type="predicted"/>
<gene>
    <name evidence="2" type="ORF">PtA15_5A925</name>
</gene>
<evidence type="ECO:0000313" key="3">
    <source>
        <dbReference type="Proteomes" id="UP001164743"/>
    </source>
</evidence>
<sequence>MAEEAEARIRTGKQNHTGTETILSVFAAPRKATLTSPSPPPPGRVGPARRPVGFGASSARAVRAVATGAGGCFGDGAGRGRVTERQRVFLFCTRGPLALVEGPEYPNQPSNKCRKTSAGHTGGAATEERLLKLGAVETVQRFLRRPQPSGGQRQDRQALP</sequence>
<name>A0ABY7CKX9_9BASI</name>
<organism evidence="2 3">
    <name type="scientific">Puccinia triticina</name>
    <dbReference type="NCBI Taxonomy" id="208348"/>
    <lineage>
        <taxon>Eukaryota</taxon>
        <taxon>Fungi</taxon>
        <taxon>Dikarya</taxon>
        <taxon>Basidiomycota</taxon>
        <taxon>Pucciniomycotina</taxon>
        <taxon>Pucciniomycetes</taxon>
        <taxon>Pucciniales</taxon>
        <taxon>Pucciniaceae</taxon>
        <taxon>Puccinia</taxon>
    </lineage>
</organism>
<accession>A0ABY7CKX9</accession>
<keyword evidence="3" id="KW-1185">Reference proteome</keyword>
<evidence type="ECO:0000256" key="1">
    <source>
        <dbReference type="SAM" id="MobiDB-lite"/>
    </source>
</evidence>
<dbReference type="Proteomes" id="UP001164743">
    <property type="component" value="Chromosome 5A"/>
</dbReference>
<feature type="region of interest" description="Disordered" evidence="1">
    <location>
        <begin position="101"/>
        <end position="126"/>
    </location>
</feature>
<dbReference type="GeneID" id="77810633"/>
<dbReference type="EMBL" id="CP110425">
    <property type="protein sequence ID" value="WAQ85350.1"/>
    <property type="molecule type" value="Genomic_DNA"/>
</dbReference>